<keyword evidence="4" id="KW-1185">Reference proteome</keyword>
<evidence type="ECO:0000313" key="3">
    <source>
        <dbReference type="EMBL" id="MFC4354192.1"/>
    </source>
</evidence>
<dbReference type="PANTHER" id="PTHR43308:SF5">
    <property type="entry name" value="S-LAYER PROTEIN _ PEPTIDOGLYCAN ENDO-BETA-N-ACETYLGLUCOSAMINIDASE"/>
    <property type="match status" value="1"/>
</dbReference>
<dbReference type="EMBL" id="JBHSEF010000009">
    <property type="protein sequence ID" value="MFC4354192.1"/>
    <property type="molecule type" value="Genomic_DNA"/>
</dbReference>
<dbReference type="PANTHER" id="PTHR43308">
    <property type="entry name" value="OUTER MEMBRANE PROTEIN ALPHA-RELATED"/>
    <property type="match status" value="1"/>
</dbReference>
<dbReference type="InterPro" id="IPR032329">
    <property type="entry name" value="DUF4855"/>
</dbReference>
<evidence type="ECO:0000259" key="2">
    <source>
        <dbReference type="PROSITE" id="PS51272"/>
    </source>
</evidence>
<accession>A0ABV8UTQ0</accession>
<dbReference type="Pfam" id="PF16147">
    <property type="entry name" value="DUF4855"/>
    <property type="match status" value="1"/>
</dbReference>
<reference evidence="4" key="1">
    <citation type="journal article" date="2019" name="Int. J. Syst. Evol. Microbiol.">
        <title>The Global Catalogue of Microorganisms (GCM) 10K type strain sequencing project: providing services to taxonomists for standard genome sequencing and annotation.</title>
        <authorList>
            <consortium name="The Broad Institute Genomics Platform"/>
            <consortium name="The Broad Institute Genome Sequencing Center for Infectious Disease"/>
            <person name="Wu L."/>
            <person name="Ma J."/>
        </authorList>
    </citation>
    <scope>NUCLEOTIDE SEQUENCE [LARGE SCALE GENOMIC DNA]</scope>
    <source>
        <strain evidence="4">CCUG 50353</strain>
    </source>
</reference>
<keyword evidence="1" id="KW-0732">Signal</keyword>
<dbReference type="InterPro" id="IPR051465">
    <property type="entry name" value="Cell_Envelope_Struct_Comp"/>
</dbReference>
<evidence type="ECO:0000256" key="1">
    <source>
        <dbReference type="SAM" id="SignalP"/>
    </source>
</evidence>
<name>A0ABV8UTQ0_9BACL</name>
<protein>
    <submittedName>
        <fullName evidence="3">DUF4855 domain-containing protein</fullName>
    </submittedName>
</protein>
<proteinExistence type="predicted"/>
<comment type="caution">
    <text evidence="3">The sequence shown here is derived from an EMBL/GenBank/DDBJ whole genome shotgun (WGS) entry which is preliminary data.</text>
</comment>
<feature type="domain" description="SLH" evidence="2">
    <location>
        <begin position="140"/>
        <end position="203"/>
    </location>
</feature>
<gene>
    <name evidence="3" type="ORF">ACFO0S_03785</name>
</gene>
<dbReference type="RefSeq" id="WP_378140337.1">
    <property type="nucleotide sequence ID" value="NZ_JBHSEF010000009.1"/>
</dbReference>
<feature type="signal peptide" evidence="1">
    <location>
        <begin position="1"/>
        <end position="23"/>
    </location>
</feature>
<dbReference type="Pfam" id="PF00395">
    <property type="entry name" value="SLH"/>
    <property type="match status" value="3"/>
</dbReference>
<feature type="domain" description="SLH" evidence="2">
    <location>
        <begin position="22"/>
        <end position="85"/>
    </location>
</feature>
<evidence type="ECO:0000313" key="4">
    <source>
        <dbReference type="Proteomes" id="UP001595733"/>
    </source>
</evidence>
<organism evidence="3 4">
    <name type="scientific">Chryseomicrobium palamuruense</name>
    <dbReference type="NCBI Taxonomy" id="682973"/>
    <lineage>
        <taxon>Bacteria</taxon>
        <taxon>Bacillati</taxon>
        <taxon>Bacillota</taxon>
        <taxon>Bacilli</taxon>
        <taxon>Bacillales</taxon>
        <taxon>Caryophanaceae</taxon>
        <taxon>Chryseomicrobium</taxon>
    </lineage>
</organism>
<dbReference type="Proteomes" id="UP001595733">
    <property type="component" value="Unassembled WGS sequence"/>
</dbReference>
<feature type="chain" id="PRO_5046949651" evidence="1">
    <location>
        <begin position="24"/>
        <end position="564"/>
    </location>
</feature>
<dbReference type="PROSITE" id="PS51272">
    <property type="entry name" value="SLH"/>
    <property type="match status" value="2"/>
</dbReference>
<sequence length="564" mass="65376">MKKWITLIAALLATLLFASSASATYYKDVTYTHWAYQDIQFMTKHRIINGYSTGQFKPGATITRKDAAVMMVRALQLDDVTKPVPLKDMRNTSPGYREVQIALQQKWFSTYEDEFKPNAILTRDEMAKALATAFAYEGNGTSVFTDVPYNHPYYPYIDAILAFEVTEGYTDKTYRPLELVTRAQFSAFLSRVFHQPIAYELRSGGEVVYTDASLDRTIDMAAFYNDGTIHPQDNRFMNFSQELSSANKTDIKAGALIYNGLTENDSFTTDFFDSYLSYQDPSGSAQAMFDSFVVLGLRYPGGEFAETARNNAHYRDYQWYIERTYQQDGALHQLNEAAKLQNRQVDVYLTIPYPKRNGIIEDLNGRQFEVDNYTRSDLTRWYVDQMITRWNQAGFSNINFKGFYWLNETVKVDSDGALLSSLSAHIRKYQKKFVYAPHATSTNFKKWQNYSFDAAFLQPNAFRTSVKNKEERLHRAFVNAQIYGSGITLEVNSYGPHQIDEGQEAWDLYMNFAARYDLKNSSFLFYQDRDMIHRMRTYDHPTYNQWYKDIQLNLFQPNDITEGQ</sequence>
<dbReference type="InterPro" id="IPR001119">
    <property type="entry name" value="SLH_dom"/>
</dbReference>